<dbReference type="InterPro" id="IPR004360">
    <property type="entry name" value="Glyas_Fos-R_dOase_dom"/>
</dbReference>
<dbReference type="Gene3D" id="3.10.180.10">
    <property type="entry name" value="2,3-Dihydroxybiphenyl 1,2-Dioxygenase, domain 1"/>
    <property type="match status" value="1"/>
</dbReference>
<evidence type="ECO:0000313" key="3">
    <source>
        <dbReference type="Proteomes" id="UP000319525"/>
    </source>
</evidence>
<evidence type="ECO:0000259" key="1">
    <source>
        <dbReference type="Pfam" id="PF00903"/>
    </source>
</evidence>
<dbReference type="EMBL" id="BJML01000007">
    <property type="protein sequence ID" value="GEB46294.1"/>
    <property type="molecule type" value="Genomic_DNA"/>
</dbReference>
<feature type="domain" description="Glyoxalase/fosfomycin resistance/dioxygenase" evidence="1">
    <location>
        <begin position="29"/>
        <end position="145"/>
    </location>
</feature>
<gene>
    <name evidence="2" type="primary">phnB_2</name>
    <name evidence="2" type="ORF">MTE01_22390</name>
</gene>
<dbReference type="InterPro" id="IPR029068">
    <property type="entry name" value="Glyas_Bleomycin-R_OHBP_Dase"/>
</dbReference>
<name>A0A4Y3QM04_MICTE</name>
<dbReference type="Proteomes" id="UP000319525">
    <property type="component" value="Unassembled WGS sequence"/>
</dbReference>
<dbReference type="AlphaFoldDB" id="A0A4Y3QM04"/>
<organism evidence="2 3">
    <name type="scientific">Microbacterium testaceum</name>
    <name type="common">Aureobacterium testaceum</name>
    <name type="synonym">Brevibacterium testaceum</name>
    <dbReference type="NCBI Taxonomy" id="2033"/>
    <lineage>
        <taxon>Bacteria</taxon>
        <taxon>Bacillati</taxon>
        <taxon>Actinomycetota</taxon>
        <taxon>Actinomycetes</taxon>
        <taxon>Micrococcales</taxon>
        <taxon>Microbacteriaceae</taxon>
        <taxon>Microbacterium</taxon>
    </lineage>
</organism>
<accession>A0A4Y3QM04</accession>
<dbReference type="InterPro" id="IPR028973">
    <property type="entry name" value="PhnB-like"/>
</dbReference>
<proteinExistence type="predicted"/>
<evidence type="ECO:0000313" key="2">
    <source>
        <dbReference type="EMBL" id="GEB46294.1"/>
    </source>
</evidence>
<dbReference type="SUPFAM" id="SSF54593">
    <property type="entry name" value="Glyoxalase/Bleomycin resistance protein/Dihydroxybiphenyl dioxygenase"/>
    <property type="match status" value="1"/>
</dbReference>
<comment type="caution">
    <text evidence="2">The sequence shown here is derived from an EMBL/GenBank/DDBJ whole genome shotgun (WGS) entry which is preliminary data.</text>
</comment>
<reference evidence="2 3" key="1">
    <citation type="submission" date="2019-06" db="EMBL/GenBank/DDBJ databases">
        <title>Whole genome shotgun sequence of Microbacterium testaceum NBRC 12675.</title>
        <authorList>
            <person name="Hosoyama A."/>
            <person name="Uohara A."/>
            <person name="Ohji S."/>
            <person name="Ichikawa N."/>
        </authorList>
    </citation>
    <scope>NUCLEOTIDE SEQUENCE [LARGE SCALE GENOMIC DNA]</scope>
    <source>
        <strain evidence="2 3">NBRC 12675</strain>
    </source>
</reference>
<sequence>MPGDSLGSTVHTGGMTTALVAYLQFRSCTREAMEFYHSVFGGELDVASFDDFQMPVGEGEGHLVMHARLRTPRGFVLMASDTPSGMDVSPVGGFSLALTGDEEDTLREWFDALAAGGRIDMPVDVPPWGGLYGTLVDRFGVAWMVAVGEGD</sequence>
<dbReference type="CDD" id="cd06588">
    <property type="entry name" value="PhnB_like"/>
    <property type="match status" value="1"/>
</dbReference>
<dbReference type="PANTHER" id="PTHR33990">
    <property type="entry name" value="PROTEIN YJDN-RELATED"/>
    <property type="match status" value="1"/>
</dbReference>
<protein>
    <submittedName>
        <fullName evidence="2">VOC family protein</fullName>
    </submittedName>
</protein>
<dbReference type="PANTHER" id="PTHR33990:SF1">
    <property type="entry name" value="PROTEIN YJDN"/>
    <property type="match status" value="1"/>
</dbReference>
<dbReference type="Pfam" id="PF00903">
    <property type="entry name" value="Glyoxalase"/>
    <property type="match status" value="1"/>
</dbReference>